<protein>
    <submittedName>
        <fullName evidence="1">Uncharacterized protein</fullName>
    </submittedName>
</protein>
<evidence type="ECO:0000313" key="1">
    <source>
        <dbReference type="EMBL" id="MBJ2118807.1"/>
    </source>
</evidence>
<gene>
    <name evidence="1" type="ORF">JFQ69_14185</name>
</gene>
<name>A0ABS0W704_9GAMM</name>
<organism evidence="1 2">
    <name type="scientific">Proteus penneri</name>
    <dbReference type="NCBI Taxonomy" id="102862"/>
    <lineage>
        <taxon>Bacteria</taxon>
        <taxon>Pseudomonadati</taxon>
        <taxon>Pseudomonadota</taxon>
        <taxon>Gammaproteobacteria</taxon>
        <taxon>Enterobacterales</taxon>
        <taxon>Morganellaceae</taxon>
        <taxon>Proteus</taxon>
    </lineage>
</organism>
<sequence length="83" mass="9504">MQSLSLVKNSIKEPKYTFVMAQLQPIPAFLFQFLRKVSQQSFFLLTDLCTISVGSVKNDELKRPYLFTLQDPSSGKLLINQHP</sequence>
<comment type="caution">
    <text evidence="1">The sequence shown here is derived from an EMBL/GenBank/DDBJ whole genome shotgun (WGS) entry which is preliminary data.</text>
</comment>
<accession>A0ABS0W704</accession>
<proteinExistence type="predicted"/>
<dbReference type="RefSeq" id="WP_006534207.1">
    <property type="nucleotide sequence ID" value="NZ_CAXOKJ010000007.1"/>
</dbReference>
<reference evidence="1 2" key="1">
    <citation type="submission" date="2020-12" db="EMBL/GenBank/DDBJ databases">
        <title>Enhanced detection system for hospital associated transmission using whole genome sequencing surveillance.</title>
        <authorList>
            <person name="Harrison L.H."/>
            <person name="Van Tyne D."/>
            <person name="Marsh J.W."/>
            <person name="Griffith M.P."/>
            <person name="Snyder D.J."/>
            <person name="Cooper V.S."/>
            <person name="Mustapha M."/>
        </authorList>
    </citation>
    <scope>NUCLEOTIDE SEQUENCE [LARGE SCALE GENOMIC DNA]</scope>
    <source>
        <strain evidence="1 2">PR00195</strain>
    </source>
</reference>
<dbReference type="Proteomes" id="UP000619976">
    <property type="component" value="Unassembled WGS sequence"/>
</dbReference>
<keyword evidence="2" id="KW-1185">Reference proteome</keyword>
<evidence type="ECO:0000313" key="2">
    <source>
        <dbReference type="Proteomes" id="UP000619976"/>
    </source>
</evidence>
<dbReference type="EMBL" id="JAEKCB010000007">
    <property type="protein sequence ID" value="MBJ2118807.1"/>
    <property type="molecule type" value="Genomic_DNA"/>
</dbReference>